<evidence type="ECO:0000256" key="2">
    <source>
        <dbReference type="ARBA" id="ARBA00022475"/>
    </source>
</evidence>
<reference evidence="9" key="1">
    <citation type="submission" date="2017-09" db="EMBL/GenBank/DDBJ databases">
        <title>The Reconstruction of 2,631 Draft Metagenome-Assembled Genomes from the Global Oceans.</title>
        <authorList>
            <person name="Tully B.J."/>
            <person name="Graham E.D."/>
            <person name="Heidelberg J.F."/>
        </authorList>
    </citation>
    <scope>NUCLEOTIDE SEQUENCE [LARGE SCALE GENOMIC DNA]</scope>
</reference>
<feature type="domain" description="Type II secretion system protein GspF" evidence="7">
    <location>
        <begin position="105"/>
        <end position="220"/>
    </location>
</feature>
<dbReference type="InterPro" id="IPR018076">
    <property type="entry name" value="T2SS_GspF_dom"/>
</dbReference>
<dbReference type="Proteomes" id="UP000226592">
    <property type="component" value="Unassembled WGS sequence"/>
</dbReference>
<sequence>MKAGNEKMGFIKEFEYLLKDNSGKDIEWFLKTTGVASFAISIATILILFTQNTTNFYITMVALAAFFTPFPLHYMLHHYLSELKKRKREQLIPDILLQASAFPKGTSFGKIIDYFSNARFGLLGKEFEKAQLEIGKGASVQQALDNISKRCRSDIVGRAMRLLKQGYVSGADMSTTFRETADDLLETNAILRERNAALVIEKYTLLFAGGFIVPAILGLLVGMVGSMDFAALELLEFGASAAEKGALLESTILANQIYIVEYSLLAAFFVALLEGNPKKVLVYAAFLLPISLISFNAAQFFLL</sequence>
<evidence type="ECO:0000256" key="3">
    <source>
        <dbReference type="ARBA" id="ARBA00022692"/>
    </source>
</evidence>
<proteinExistence type="predicted"/>
<evidence type="ECO:0000313" key="9">
    <source>
        <dbReference type="Proteomes" id="UP000226592"/>
    </source>
</evidence>
<comment type="subcellular location">
    <subcellularLocation>
        <location evidence="1">Cell membrane</location>
        <topology evidence="1">Multi-pass membrane protein</topology>
    </subcellularLocation>
</comment>
<keyword evidence="4 6" id="KW-1133">Transmembrane helix</keyword>
<evidence type="ECO:0000259" key="7">
    <source>
        <dbReference type="Pfam" id="PF00482"/>
    </source>
</evidence>
<gene>
    <name evidence="8" type="ORF">CL943_00890</name>
</gene>
<dbReference type="InterPro" id="IPR056569">
    <property type="entry name" value="ArlJ-like"/>
</dbReference>
<feature type="transmembrane region" description="Helical" evidence="6">
    <location>
        <begin position="56"/>
        <end position="76"/>
    </location>
</feature>
<feature type="transmembrane region" description="Helical" evidence="6">
    <location>
        <begin position="203"/>
        <end position="232"/>
    </location>
</feature>
<keyword evidence="3 6" id="KW-0812">Transmembrane</keyword>
<dbReference type="EMBL" id="NZBU01000003">
    <property type="protein sequence ID" value="MAG21847.1"/>
    <property type="molecule type" value="Genomic_DNA"/>
</dbReference>
<dbReference type="Pfam" id="PF00482">
    <property type="entry name" value="T2SSF"/>
    <property type="match status" value="1"/>
</dbReference>
<dbReference type="PANTHER" id="PTHR35402">
    <property type="entry name" value="INTEGRAL MEMBRANE PROTEIN-RELATED"/>
    <property type="match status" value="1"/>
</dbReference>
<protein>
    <recommendedName>
        <fullName evidence="7">Type II secretion system protein GspF domain-containing protein</fullName>
    </recommendedName>
</protein>
<accession>A0A2D6M099</accession>
<keyword evidence="2" id="KW-1003">Cell membrane</keyword>
<name>A0A2D6M099_9ARCH</name>
<feature type="transmembrane region" description="Helical" evidence="6">
    <location>
        <begin position="280"/>
        <end position="302"/>
    </location>
</feature>
<evidence type="ECO:0000256" key="5">
    <source>
        <dbReference type="ARBA" id="ARBA00023136"/>
    </source>
</evidence>
<organism evidence="8 9">
    <name type="scientific">Candidatus Iainarchaeum sp</name>
    <dbReference type="NCBI Taxonomy" id="3101447"/>
    <lineage>
        <taxon>Archaea</taxon>
        <taxon>Candidatus Iainarchaeota</taxon>
        <taxon>Candidatus Iainarchaeia</taxon>
        <taxon>Candidatus Iainarchaeales</taxon>
        <taxon>Candidatus Iainarchaeaceae</taxon>
        <taxon>Candidatus Iainarchaeum</taxon>
    </lineage>
</organism>
<dbReference type="AlphaFoldDB" id="A0A2D6M099"/>
<comment type="caution">
    <text evidence="8">The sequence shown here is derived from an EMBL/GenBank/DDBJ whole genome shotgun (WGS) entry which is preliminary data.</text>
</comment>
<feature type="transmembrane region" description="Helical" evidence="6">
    <location>
        <begin position="252"/>
        <end position="273"/>
    </location>
</feature>
<evidence type="ECO:0000313" key="8">
    <source>
        <dbReference type="EMBL" id="MAG21847.1"/>
    </source>
</evidence>
<dbReference type="PANTHER" id="PTHR35402:SF1">
    <property type="entry name" value="TYPE II SECRETION SYSTEM PROTEIN GSPF DOMAIN-CONTAINING PROTEIN"/>
    <property type="match status" value="1"/>
</dbReference>
<evidence type="ECO:0000256" key="1">
    <source>
        <dbReference type="ARBA" id="ARBA00004651"/>
    </source>
</evidence>
<evidence type="ECO:0000256" key="4">
    <source>
        <dbReference type="ARBA" id="ARBA00022989"/>
    </source>
</evidence>
<evidence type="ECO:0000256" key="6">
    <source>
        <dbReference type="SAM" id="Phobius"/>
    </source>
</evidence>
<keyword evidence="5 6" id="KW-0472">Membrane</keyword>
<dbReference type="GO" id="GO:0005886">
    <property type="term" value="C:plasma membrane"/>
    <property type="evidence" value="ECO:0007669"/>
    <property type="project" value="UniProtKB-SubCell"/>
</dbReference>
<feature type="transmembrane region" description="Helical" evidence="6">
    <location>
        <begin position="28"/>
        <end position="50"/>
    </location>
</feature>